<evidence type="ECO:0000256" key="2">
    <source>
        <dbReference type="ARBA" id="ARBA00022603"/>
    </source>
</evidence>
<evidence type="ECO:0000256" key="5">
    <source>
        <dbReference type="ARBA" id="ARBA00023098"/>
    </source>
</evidence>
<evidence type="ECO:0000313" key="7">
    <source>
        <dbReference type="Proteomes" id="UP001464923"/>
    </source>
</evidence>
<reference evidence="6 7" key="1">
    <citation type="submission" date="2024-03" db="EMBL/GenBank/DDBJ databases">
        <title>Draft genome sequence of Pseudonocardia tropica JCM 19149.</title>
        <authorList>
            <person name="Butdee W."/>
            <person name="Duangmal K."/>
        </authorList>
    </citation>
    <scope>NUCLEOTIDE SEQUENCE [LARGE SCALE GENOMIC DNA]</scope>
    <source>
        <strain evidence="6 7">JCM 19149</strain>
    </source>
</reference>
<gene>
    <name evidence="6" type="ORF">WHI96_24055</name>
</gene>
<evidence type="ECO:0000256" key="4">
    <source>
        <dbReference type="ARBA" id="ARBA00022691"/>
    </source>
</evidence>
<keyword evidence="5" id="KW-0443">Lipid metabolism</keyword>
<keyword evidence="3 6" id="KW-0808">Transferase</keyword>
<dbReference type="EC" id="2.1.1.-" evidence="6"/>
<protein>
    <submittedName>
        <fullName evidence="6">Class I SAM-dependent methyltransferase</fullName>
        <ecNumber evidence="6">2.1.1.-</ecNumber>
    </submittedName>
</protein>
<dbReference type="InterPro" id="IPR050723">
    <property type="entry name" value="CFA/CMAS"/>
</dbReference>
<organism evidence="6 7">
    <name type="scientific">Pseudonocardia tropica</name>
    <dbReference type="NCBI Taxonomy" id="681289"/>
    <lineage>
        <taxon>Bacteria</taxon>
        <taxon>Bacillati</taxon>
        <taxon>Actinomycetota</taxon>
        <taxon>Actinomycetes</taxon>
        <taxon>Pseudonocardiales</taxon>
        <taxon>Pseudonocardiaceae</taxon>
        <taxon>Pseudonocardia</taxon>
    </lineage>
</organism>
<dbReference type="PANTHER" id="PTHR43667:SF1">
    <property type="entry name" value="CYCLOPROPANE-FATTY-ACYL-PHOSPHOLIPID SYNTHASE"/>
    <property type="match status" value="1"/>
</dbReference>
<dbReference type="CDD" id="cd02440">
    <property type="entry name" value="AdoMet_MTases"/>
    <property type="match status" value="1"/>
</dbReference>
<dbReference type="GO" id="GO:0032259">
    <property type="term" value="P:methylation"/>
    <property type="evidence" value="ECO:0007669"/>
    <property type="project" value="UniProtKB-KW"/>
</dbReference>
<dbReference type="PIRSF" id="PIRSF003085">
    <property type="entry name" value="CMAS"/>
    <property type="match status" value="1"/>
</dbReference>
<dbReference type="InterPro" id="IPR003333">
    <property type="entry name" value="CMAS"/>
</dbReference>
<dbReference type="GO" id="GO:0008168">
    <property type="term" value="F:methyltransferase activity"/>
    <property type="evidence" value="ECO:0007669"/>
    <property type="project" value="UniProtKB-KW"/>
</dbReference>
<proteinExistence type="inferred from homology"/>
<keyword evidence="2 6" id="KW-0489">Methyltransferase</keyword>
<dbReference type="EMBL" id="JBEDNP010000019">
    <property type="protein sequence ID" value="MEQ3541890.1"/>
    <property type="molecule type" value="Genomic_DNA"/>
</dbReference>
<dbReference type="PANTHER" id="PTHR43667">
    <property type="entry name" value="CYCLOPROPANE-FATTY-ACYL-PHOSPHOLIPID SYNTHASE"/>
    <property type="match status" value="1"/>
</dbReference>
<comment type="similarity">
    <text evidence="1">Belongs to the CFA/CMAS family.</text>
</comment>
<keyword evidence="4" id="KW-0949">S-adenosyl-L-methionine</keyword>
<evidence type="ECO:0000256" key="3">
    <source>
        <dbReference type="ARBA" id="ARBA00022679"/>
    </source>
</evidence>
<comment type="caution">
    <text evidence="6">The sequence shown here is derived from an EMBL/GenBank/DDBJ whole genome shotgun (WGS) entry which is preliminary data.</text>
</comment>
<accession>A0ABV1K121</accession>
<name>A0ABV1K121_9PSEU</name>
<dbReference type="Proteomes" id="UP001464923">
    <property type="component" value="Unassembled WGS sequence"/>
</dbReference>
<dbReference type="RefSeq" id="WP_345640604.1">
    <property type="nucleotide sequence ID" value="NZ_BAABLY010000003.1"/>
</dbReference>
<evidence type="ECO:0000256" key="1">
    <source>
        <dbReference type="ARBA" id="ARBA00010815"/>
    </source>
</evidence>
<sequence length="302" mass="33913">MTGTAPSTAGRSANGSASWSASEAIQHHYDVGNDFYRLWLDPDLTYSCAMPEHRDDDLVAAQQRKLDHHLDAVDAEHCGRLLDVGCGWGSVLGRALARGTGHTVGLTLSREQAAHIEQQRDGRREVRLENWADHVPTERYDGIVSVGAFEHFARPEDDDARRIGRYRDFFTRCADWLTPGGVLSLQTIAYGTLDRRDASAFIQEEIFPAADLPSPLDVVTAAEGLMEIRSWRNDRLDYAWTCERWATNLRSHRDEAIALVGREVTARYERYLRFASVGFRMGKVGLLRMVLAPVGSPWSGRR</sequence>
<dbReference type="InterPro" id="IPR029063">
    <property type="entry name" value="SAM-dependent_MTases_sf"/>
</dbReference>
<keyword evidence="7" id="KW-1185">Reference proteome</keyword>
<dbReference type="Pfam" id="PF02353">
    <property type="entry name" value="CMAS"/>
    <property type="match status" value="1"/>
</dbReference>
<dbReference type="SUPFAM" id="SSF53335">
    <property type="entry name" value="S-adenosyl-L-methionine-dependent methyltransferases"/>
    <property type="match status" value="1"/>
</dbReference>
<dbReference type="Gene3D" id="3.40.50.150">
    <property type="entry name" value="Vaccinia Virus protein VP39"/>
    <property type="match status" value="1"/>
</dbReference>
<evidence type="ECO:0000313" key="6">
    <source>
        <dbReference type="EMBL" id="MEQ3541890.1"/>
    </source>
</evidence>